<dbReference type="InterPro" id="IPR051325">
    <property type="entry name" value="Nudix_hydrolase_domain"/>
</dbReference>
<keyword evidence="4" id="KW-1185">Reference proteome</keyword>
<dbReference type="PROSITE" id="PS00893">
    <property type="entry name" value="NUDIX_BOX"/>
    <property type="match status" value="1"/>
</dbReference>
<name>A0A1Y1ZU19_9PLEO</name>
<dbReference type="GO" id="GO:0004081">
    <property type="term" value="F:bis(5'-nucleosyl)-tetraphosphatase (asymmetrical) activity"/>
    <property type="evidence" value="ECO:0007669"/>
    <property type="project" value="TreeGrafter"/>
</dbReference>
<dbReference type="AlphaFoldDB" id="A0A1Y1ZU19"/>
<dbReference type="PROSITE" id="PS51462">
    <property type="entry name" value="NUDIX"/>
    <property type="match status" value="1"/>
</dbReference>
<dbReference type="InterPro" id="IPR015797">
    <property type="entry name" value="NUDIX_hydrolase-like_dom_sf"/>
</dbReference>
<accession>A0A1Y1ZU19</accession>
<comment type="caution">
    <text evidence="3">The sequence shown here is derived from an EMBL/GenBank/DDBJ whole genome shotgun (WGS) entry which is preliminary data.</text>
</comment>
<dbReference type="Gene3D" id="3.90.79.10">
    <property type="entry name" value="Nucleoside Triphosphate Pyrophosphohydrolase"/>
    <property type="match status" value="1"/>
</dbReference>
<reference evidence="3 4" key="1">
    <citation type="submission" date="2016-07" db="EMBL/GenBank/DDBJ databases">
        <title>Pervasive Adenine N6-methylation of Active Genes in Fungi.</title>
        <authorList>
            <consortium name="DOE Joint Genome Institute"/>
            <person name="Mondo S.J."/>
            <person name="Dannebaum R.O."/>
            <person name="Kuo R.C."/>
            <person name="Labutti K."/>
            <person name="Haridas S."/>
            <person name="Kuo A."/>
            <person name="Salamov A."/>
            <person name="Ahrendt S.R."/>
            <person name="Lipzen A."/>
            <person name="Sullivan W."/>
            <person name="Andreopoulos W.B."/>
            <person name="Clum A."/>
            <person name="Lindquist E."/>
            <person name="Daum C."/>
            <person name="Ramamoorthy G.K."/>
            <person name="Gryganskyi A."/>
            <person name="Culley D."/>
            <person name="Magnuson J.K."/>
            <person name="James T.Y."/>
            <person name="O'Malley M.A."/>
            <person name="Stajich J.E."/>
            <person name="Spatafora J.W."/>
            <person name="Visel A."/>
            <person name="Grigoriev I.V."/>
        </authorList>
    </citation>
    <scope>NUCLEOTIDE SEQUENCE [LARGE SCALE GENOMIC DNA]</scope>
    <source>
        <strain evidence="3 4">CBS 115471</strain>
    </source>
</reference>
<feature type="domain" description="Nudix hydrolase" evidence="2">
    <location>
        <begin position="15"/>
        <end position="175"/>
    </location>
</feature>
<dbReference type="SUPFAM" id="SSF55811">
    <property type="entry name" value="Nudix"/>
    <property type="match status" value="1"/>
</dbReference>
<dbReference type="PANTHER" id="PTHR21340">
    <property type="entry name" value="DIADENOSINE 5,5-P1,P4-TETRAPHOSPHATE PYROPHOSPHOHYDROLASE MUTT"/>
    <property type="match status" value="1"/>
</dbReference>
<dbReference type="PANTHER" id="PTHR21340:SF0">
    <property type="entry name" value="BIS(5'-NUCLEOSYL)-TETRAPHOSPHATASE [ASYMMETRICAL]"/>
    <property type="match status" value="1"/>
</dbReference>
<dbReference type="InterPro" id="IPR000086">
    <property type="entry name" value="NUDIX_hydrolase_dom"/>
</dbReference>
<evidence type="ECO:0000256" key="1">
    <source>
        <dbReference type="ARBA" id="ARBA00022801"/>
    </source>
</evidence>
<dbReference type="Proteomes" id="UP000193144">
    <property type="component" value="Unassembled WGS sequence"/>
</dbReference>
<gene>
    <name evidence="3" type="ORF">BCR34DRAFT_255030</name>
</gene>
<keyword evidence="1 3" id="KW-0378">Hydrolase</keyword>
<proteinExistence type="predicted"/>
<evidence type="ECO:0000313" key="4">
    <source>
        <dbReference type="Proteomes" id="UP000193144"/>
    </source>
</evidence>
<dbReference type="GO" id="GO:0006167">
    <property type="term" value="P:AMP biosynthetic process"/>
    <property type="evidence" value="ECO:0007669"/>
    <property type="project" value="TreeGrafter"/>
</dbReference>
<organism evidence="3 4">
    <name type="scientific">Clohesyomyces aquaticus</name>
    <dbReference type="NCBI Taxonomy" id="1231657"/>
    <lineage>
        <taxon>Eukaryota</taxon>
        <taxon>Fungi</taxon>
        <taxon>Dikarya</taxon>
        <taxon>Ascomycota</taxon>
        <taxon>Pezizomycotina</taxon>
        <taxon>Dothideomycetes</taxon>
        <taxon>Pleosporomycetidae</taxon>
        <taxon>Pleosporales</taxon>
        <taxon>Lindgomycetaceae</taxon>
        <taxon>Clohesyomyces</taxon>
    </lineage>
</organism>
<sequence length="182" mass="20405">MAASSFITRQYLSENFVESCGAVCFDLSVATEKKVCLIHYPKKGEWLLAKGRRDQGESRKNAALREVLEETGYSCHLLPVTMATRATPKDGPANLRDVPRVYPNLTDPFMFTLREIDGGSSVKVIWWYIASLDGNPSASRLPGEDNFSAEFFPCEEAIEKLTFQSDREVLRRAMTLVEESTA</sequence>
<evidence type="ECO:0000313" key="3">
    <source>
        <dbReference type="EMBL" id="ORY13704.1"/>
    </source>
</evidence>
<protein>
    <submittedName>
        <fullName evidence="3">NUDIX hydrolase domain-like protein</fullName>
    </submittedName>
</protein>
<dbReference type="GO" id="GO:0006754">
    <property type="term" value="P:ATP biosynthetic process"/>
    <property type="evidence" value="ECO:0007669"/>
    <property type="project" value="TreeGrafter"/>
</dbReference>
<dbReference type="InterPro" id="IPR020084">
    <property type="entry name" value="NUDIX_hydrolase_CS"/>
</dbReference>
<dbReference type="STRING" id="1231657.A0A1Y1ZU19"/>
<dbReference type="Pfam" id="PF00293">
    <property type="entry name" value="NUDIX"/>
    <property type="match status" value="1"/>
</dbReference>
<dbReference type="EMBL" id="MCFA01000039">
    <property type="protein sequence ID" value="ORY13704.1"/>
    <property type="molecule type" value="Genomic_DNA"/>
</dbReference>
<evidence type="ECO:0000259" key="2">
    <source>
        <dbReference type="PROSITE" id="PS51462"/>
    </source>
</evidence>
<dbReference type="OrthoDB" id="10259236at2759"/>